<evidence type="ECO:0000256" key="14">
    <source>
        <dbReference type="ARBA" id="ARBA00048064"/>
    </source>
</evidence>
<accession>A0A1J9PK68</accession>
<proteinExistence type="inferred from homology"/>
<dbReference type="VEuPathDB" id="FungiDB:AJ78_03031"/>
<keyword evidence="18" id="KW-1185">Reference proteome</keyword>
<comment type="similarity">
    <text evidence="3">Belongs to the ALG10 glucosyltransferase family.</text>
</comment>
<comment type="catalytic activity">
    <reaction evidence="14">
        <text>an alpha-D-Glc-(1-&gt;3)-alpha-D-Glc-(1-&gt;3)-alpha-D-Man-(1-&gt;2)-alpha-D-Man-(1-&gt;2)-alpha-D-Man-(1-&gt;3)-[alpha-D-Man-(1-&gt;2)-alpha-D-Man-(1-&gt;3)-[alpha-D-Man-(1-&gt;2)-alpha-D-Man-(1-&gt;6)]-alpha-D-Man-(1-&gt;6)]-beta-D-Man-(1-&gt;4)-beta-D-GlcNAc-(1-&gt;4)-alpha-D-GlcNAc-diphospho-di-trans,poly-cis-dolichol + a di-trans,poly-cis-dolichyl beta-D-glucosyl phosphate = a alpha-D-Glc-(1-&gt;2)-alpha-D-Glc-(1-&gt;3)-alpha-D-Glc-(1-&gt;3)-alpha-D-Man-(1-&gt;2)-alpha-D-Man-(1-&gt;2)-alpha-D-Man-(1-&gt;3)-[alpha-D-Man-(1-&gt;2)-alpha-D-Man-(1-&gt;3)-[alpha-D-Man-(1-&gt;2)-alpha-D-Man-(1-&gt;6)]-alpha-D-Man-(1-&gt;6)]-beta-D-Man-(1-&gt;4)-beta-D-GlcNAc-(1-&gt;4)-alpha-D-GlcNAc-diphospho-di-trans,poly-cis-dolichol + a di-trans,poly-cis-dolichyl phosphate + H(+)</text>
        <dbReference type="Rhea" id="RHEA:29543"/>
        <dbReference type="Rhea" id="RHEA-COMP:19498"/>
        <dbReference type="Rhea" id="RHEA-COMP:19502"/>
        <dbReference type="Rhea" id="RHEA-COMP:19512"/>
        <dbReference type="Rhea" id="RHEA-COMP:19522"/>
        <dbReference type="ChEBI" id="CHEBI:15378"/>
        <dbReference type="ChEBI" id="CHEBI:57525"/>
        <dbReference type="ChEBI" id="CHEBI:57683"/>
        <dbReference type="ChEBI" id="CHEBI:132522"/>
        <dbReference type="ChEBI" id="CHEBI:132523"/>
        <dbReference type="EC" id="2.4.1.256"/>
    </reaction>
    <physiologicalReaction direction="left-to-right" evidence="14">
        <dbReference type="Rhea" id="RHEA:29544"/>
    </physiologicalReaction>
</comment>
<evidence type="ECO:0000256" key="5">
    <source>
        <dbReference type="ARBA" id="ARBA00018512"/>
    </source>
</evidence>
<keyword evidence="11 16" id="KW-0472">Membrane</keyword>
<evidence type="ECO:0000256" key="4">
    <source>
        <dbReference type="ARBA" id="ARBA00011967"/>
    </source>
</evidence>
<reference evidence="17 18" key="1">
    <citation type="submission" date="2015-07" db="EMBL/GenBank/DDBJ databases">
        <title>Emmonsia species relationships and genome sequence.</title>
        <authorList>
            <consortium name="The Broad Institute Genomics Platform"/>
            <person name="Cuomo C.A."/>
            <person name="Munoz J.F."/>
            <person name="Imamovic A."/>
            <person name="Priest M.E."/>
            <person name="Young S."/>
            <person name="Clay O.K."/>
            <person name="McEwen J.G."/>
        </authorList>
    </citation>
    <scope>NUCLEOTIDE SEQUENCE [LARGE SCALE GENOMIC DNA]</scope>
    <source>
        <strain evidence="17 18">UAMH 9510</strain>
    </source>
</reference>
<evidence type="ECO:0000256" key="9">
    <source>
        <dbReference type="ARBA" id="ARBA00022824"/>
    </source>
</evidence>
<comment type="subcellular location">
    <subcellularLocation>
        <location evidence="1">Endoplasmic reticulum membrane</location>
        <topology evidence="1">Multi-pass membrane protein</topology>
    </subcellularLocation>
</comment>
<feature type="region of interest" description="Disordered" evidence="15">
    <location>
        <begin position="463"/>
        <end position="490"/>
    </location>
</feature>
<dbReference type="GO" id="GO:0005789">
    <property type="term" value="C:endoplasmic reticulum membrane"/>
    <property type="evidence" value="ECO:0007669"/>
    <property type="project" value="UniProtKB-SubCell"/>
</dbReference>
<feature type="transmembrane region" description="Helical" evidence="16">
    <location>
        <begin position="557"/>
        <end position="582"/>
    </location>
</feature>
<feature type="transmembrane region" description="Helical" evidence="16">
    <location>
        <begin position="302"/>
        <end position="330"/>
    </location>
</feature>
<name>A0A1J9PK68_9EURO</name>
<dbReference type="InterPro" id="IPR016900">
    <property type="entry name" value="Alg10"/>
</dbReference>
<dbReference type="PANTHER" id="PTHR12989:SF10">
    <property type="entry name" value="DOL-P-GLC:GLC(2)MAN(9)GLCNAC(2)-PP-DOL ALPHA-1,2-GLUCOSYLTRANSFERASE-RELATED"/>
    <property type="match status" value="1"/>
</dbReference>
<comment type="caution">
    <text evidence="17">The sequence shown here is derived from an EMBL/GenBank/DDBJ whole genome shotgun (WGS) entry which is preliminary data.</text>
</comment>
<evidence type="ECO:0000256" key="3">
    <source>
        <dbReference type="ARBA" id="ARBA00010600"/>
    </source>
</evidence>
<feature type="transmembrane region" description="Helical" evidence="16">
    <location>
        <begin position="385"/>
        <end position="408"/>
    </location>
</feature>
<evidence type="ECO:0000313" key="17">
    <source>
        <dbReference type="EMBL" id="OJD16841.1"/>
    </source>
</evidence>
<comment type="function">
    <text evidence="13">Dol-P-Glc:Glc(2)Man(9)GlcNAc(2)-PP-Dol alpha-1,2-glucosyltransferase that operates in the biosynthetic pathway of dolichol-linked oligosaccharides, the glycan precursors employed in protein asparagine (N)-glycosylation. The assembly of dolichol-linked oligosaccharides begins on the cytosolic side of the endoplasmic reticulum membrane and finishes in its lumen. The sequential addition of sugars to dolichol pyrophosphate produces dolichol-linked oligosaccharides containing fourteen sugars, including two GlcNAcs, nine mannoses and three glucoses. Once assembled, the oligosaccharide is transferred from the lipid to nascent proteins by oligosaccharyltransferases. In the lumen of the endoplasmic reticulum, adds the third and last glucose residue from dolichyl phosphate glucose (Dol-P-Glc) onto the lipid-linked oligosaccharide intermediate Glc(2)Man(9)GlcNAc(2)-PP-Dol to produce Glc(3)Man(9)GlcNAc(2)-PP-Dol.</text>
</comment>
<keyword evidence="8 16" id="KW-0812">Transmembrane</keyword>
<keyword evidence="7" id="KW-0808">Transferase</keyword>
<feature type="transmembrane region" description="Helical" evidence="16">
    <location>
        <begin position="498"/>
        <end position="518"/>
    </location>
</feature>
<evidence type="ECO:0000256" key="1">
    <source>
        <dbReference type="ARBA" id="ARBA00004477"/>
    </source>
</evidence>
<feature type="transmembrane region" description="Helical" evidence="16">
    <location>
        <begin position="428"/>
        <end position="448"/>
    </location>
</feature>
<dbReference type="GO" id="GO:0106073">
    <property type="term" value="F:dolichyl pyrophosphate Glc2Man9GlcNAc2 alpha-1,2-glucosyltransferase activity"/>
    <property type="evidence" value="ECO:0007669"/>
    <property type="project" value="UniProtKB-EC"/>
</dbReference>
<dbReference type="Proteomes" id="UP000182235">
    <property type="component" value="Unassembled WGS sequence"/>
</dbReference>
<keyword evidence="9" id="KW-0256">Endoplasmic reticulum</keyword>
<dbReference type="EMBL" id="LGRN01000090">
    <property type="protein sequence ID" value="OJD16841.1"/>
    <property type="molecule type" value="Genomic_DNA"/>
</dbReference>
<evidence type="ECO:0000256" key="2">
    <source>
        <dbReference type="ARBA" id="ARBA00004922"/>
    </source>
</evidence>
<evidence type="ECO:0000256" key="12">
    <source>
        <dbReference type="ARBA" id="ARBA00032069"/>
    </source>
</evidence>
<gene>
    <name evidence="17" type="ORF">AJ78_03031</name>
</gene>
<evidence type="ECO:0000256" key="15">
    <source>
        <dbReference type="SAM" id="MobiDB-lite"/>
    </source>
</evidence>
<dbReference type="STRING" id="1447872.A0A1J9PK68"/>
<dbReference type="UniPathway" id="UPA00378"/>
<comment type="pathway">
    <text evidence="2">Protein modification; protein glycosylation.</text>
</comment>
<evidence type="ECO:0000256" key="16">
    <source>
        <dbReference type="SAM" id="Phobius"/>
    </source>
</evidence>
<protein>
    <recommendedName>
        <fullName evidence="5">Dol-P-Glc:Glc(2)Man(9)GlcNAc(2)-PP-Dol alpha-1,2-glucosyltransferase</fullName>
        <ecNumber evidence="4">2.4.1.256</ecNumber>
    </recommendedName>
    <alternativeName>
        <fullName evidence="12">Asparagine-linked glycosylation protein 10</fullName>
    </alternativeName>
</protein>
<feature type="transmembrane region" description="Helical" evidence="16">
    <location>
        <begin position="18"/>
        <end position="35"/>
    </location>
</feature>
<evidence type="ECO:0000313" key="18">
    <source>
        <dbReference type="Proteomes" id="UP000182235"/>
    </source>
</evidence>
<feature type="transmembrane region" description="Helical" evidence="16">
    <location>
        <begin position="221"/>
        <end position="244"/>
    </location>
</feature>
<dbReference type="GO" id="GO:0006488">
    <property type="term" value="P:dolichol-linked oligosaccharide biosynthetic process"/>
    <property type="evidence" value="ECO:0007669"/>
    <property type="project" value="InterPro"/>
</dbReference>
<evidence type="ECO:0000256" key="10">
    <source>
        <dbReference type="ARBA" id="ARBA00022989"/>
    </source>
</evidence>
<evidence type="ECO:0000256" key="11">
    <source>
        <dbReference type="ARBA" id="ARBA00023136"/>
    </source>
</evidence>
<feature type="transmembrane region" description="Helical" evidence="16">
    <location>
        <begin position="350"/>
        <end position="373"/>
    </location>
</feature>
<evidence type="ECO:0000256" key="8">
    <source>
        <dbReference type="ARBA" id="ARBA00022692"/>
    </source>
</evidence>
<keyword evidence="10 16" id="KW-1133">Transmembrane helix</keyword>
<dbReference type="Pfam" id="PF04922">
    <property type="entry name" value="DIE2_ALG10"/>
    <property type="match status" value="1"/>
</dbReference>
<evidence type="ECO:0000256" key="6">
    <source>
        <dbReference type="ARBA" id="ARBA00022676"/>
    </source>
</evidence>
<dbReference type="EC" id="2.4.1.256" evidence="4"/>
<dbReference type="OrthoDB" id="4769at2759"/>
<evidence type="ECO:0000256" key="13">
    <source>
        <dbReference type="ARBA" id="ARBA00044727"/>
    </source>
</evidence>
<organism evidence="17 18">
    <name type="scientific">Emergomyces pasteurianus Ep9510</name>
    <dbReference type="NCBI Taxonomy" id="1447872"/>
    <lineage>
        <taxon>Eukaryota</taxon>
        <taxon>Fungi</taxon>
        <taxon>Dikarya</taxon>
        <taxon>Ascomycota</taxon>
        <taxon>Pezizomycotina</taxon>
        <taxon>Eurotiomycetes</taxon>
        <taxon>Eurotiomycetidae</taxon>
        <taxon>Onygenales</taxon>
        <taxon>Ajellomycetaceae</taxon>
        <taxon>Emergomyces</taxon>
    </lineage>
</organism>
<dbReference type="AlphaFoldDB" id="A0A1J9PK68"/>
<feature type="transmembrane region" description="Helical" evidence="16">
    <location>
        <begin position="77"/>
        <end position="95"/>
    </location>
</feature>
<dbReference type="PANTHER" id="PTHR12989">
    <property type="entry name" value="ALPHA-1,2-GLUCOSYLTRANSFERASE ALG10"/>
    <property type="match status" value="1"/>
</dbReference>
<evidence type="ECO:0000256" key="7">
    <source>
        <dbReference type="ARBA" id="ARBA00022679"/>
    </source>
</evidence>
<feature type="compositionally biased region" description="Polar residues" evidence="15">
    <location>
        <begin position="472"/>
        <end position="490"/>
    </location>
</feature>
<keyword evidence="6" id="KW-0328">Glycosyltransferase</keyword>
<sequence>MESTQKGVSRMTQYRREALSVLSTLLSASILLIIWQRKVNSELPDPYLDEVFHVRQAQTYWAHRWRQWDPKITTPPGVYLCSYIIGAILFVVRLRPKNPSASFFRYGNSIVLFNILQLRLRRLIKCVRKAKFSDTSNQNVPAAMDCRERWERNLTVLNICLFPPLFFFAGLYYTDLAALLIVVEVYICDLDRSRVRDTQQCPGGKSDTQSTPILSWKNIRFLIFGFLALIFRQTNIFWVAVFLGGLRVVETLHRVTSDCQSTDIVRIVRGSWELNQLYDPPVSEASFEDYLKTLVSLGISTLAHIIPIIGALFPYILILGSFGLFVLWNGGVVLGHKEFHTAGLHLPPMLYIWPYFIFFSWPIFFVPFATAMLRQRNLKVLPSITTAAIFIPLMLITVHLNTIVHPFTQADNRHYVFYVFRILLRHPLIKYVATPVYFVCGWAVLSTFGATSPPPLATYTTTAANTTRQATQKPQSKTLNSTSNTMGKQQMESPHSRLSFVLVWLIASSLSLITAPLVEPRYFLIPWVIWRLHIRLPSTPIAGLSNESGRDKRRARLLYYLPLLLETMWYIVINVVTGYVFLYKGFEWPQEPGLVQRFMW</sequence>